<evidence type="ECO:0000256" key="2">
    <source>
        <dbReference type="ARBA" id="ARBA00001946"/>
    </source>
</evidence>
<dbReference type="GO" id="GO:0004722">
    <property type="term" value="F:protein serine/threonine phosphatase activity"/>
    <property type="evidence" value="ECO:0007669"/>
    <property type="project" value="UniProtKB-EC"/>
</dbReference>
<evidence type="ECO:0000313" key="14">
    <source>
        <dbReference type="Proteomes" id="UP000825935"/>
    </source>
</evidence>
<dbReference type="CDD" id="cd00143">
    <property type="entry name" value="PP2Cc"/>
    <property type="match status" value="1"/>
</dbReference>
<dbReference type="Pfam" id="PF00481">
    <property type="entry name" value="PP2C"/>
    <property type="match status" value="1"/>
</dbReference>
<comment type="cofactor">
    <cofactor evidence="2">
        <name>Mg(2+)</name>
        <dbReference type="ChEBI" id="CHEBI:18420"/>
    </cofactor>
</comment>
<dbReference type="PANTHER" id="PTHR47992">
    <property type="entry name" value="PROTEIN PHOSPHATASE"/>
    <property type="match status" value="1"/>
</dbReference>
<dbReference type="FunFam" id="3.60.40.10:FF:000010">
    <property type="entry name" value="Probable protein phosphatase 2C 39"/>
    <property type="match status" value="1"/>
</dbReference>
<evidence type="ECO:0000256" key="4">
    <source>
        <dbReference type="ARBA" id="ARBA00013081"/>
    </source>
</evidence>
<dbReference type="InterPro" id="IPR015655">
    <property type="entry name" value="PP2C"/>
</dbReference>
<comment type="catalytic activity">
    <reaction evidence="11">
        <text>O-phospho-L-threonyl-[protein] + H2O = L-threonyl-[protein] + phosphate</text>
        <dbReference type="Rhea" id="RHEA:47004"/>
        <dbReference type="Rhea" id="RHEA-COMP:11060"/>
        <dbReference type="Rhea" id="RHEA-COMP:11605"/>
        <dbReference type="ChEBI" id="CHEBI:15377"/>
        <dbReference type="ChEBI" id="CHEBI:30013"/>
        <dbReference type="ChEBI" id="CHEBI:43474"/>
        <dbReference type="ChEBI" id="CHEBI:61977"/>
        <dbReference type="EC" id="3.1.3.16"/>
    </reaction>
</comment>
<evidence type="ECO:0000256" key="7">
    <source>
        <dbReference type="ARBA" id="ARBA00022842"/>
    </source>
</evidence>
<organism evidence="13 14">
    <name type="scientific">Ceratopteris richardii</name>
    <name type="common">Triangle waterfern</name>
    <dbReference type="NCBI Taxonomy" id="49495"/>
    <lineage>
        <taxon>Eukaryota</taxon>
        <taxon>Viridiplantae</taxon>
        <taxon>Streptophyta</taxon>
        <taxon>Embryophyta</taxon>
        <taxon>Tracheophyta</taxon>
        <taxon>Polypodiopsida</taxon>
        <taxon>Polypodiidae</taxon>
        <taxon>Polypodiales</taxon>
        <taxon>Pteridineae</taxon>
        <taxon>Pteridaceae</taxon>
        <taxon>Parkerioideae</taxon>
        <taxon>Ceratopteris</taxon>
    </lineage>
</organism>
<keyword evidence="8" id="KW-0904">Protein phosphatase</keyword>
<evidence type="ECO:0000256" key="8">
    <source>
        <dbReference type="ARBA" id="ARBA00022912"/>
    </source>
</evidence>
<keyword evidence="14" id="KW-1185">Reference proteome</keyword>
<dbReference type="OMA" id="TEWISFF"/>
<comment type="caution">
    <text evidence="13">The sequence shown here is derived from an EMBL/GenBank/DDBJ whole genome shotgun (WGS) entry which is preliminary data.</text>
</comment>
<evidence type="ECO:0000256" key="5">
    <source>
        <dbReference type="ARBA" id="ARBA00022723"/>
    </source>
</evidence>
<keyword evidence="6" id="KW-0378">Hydrolase</keyword>
<sequence>MISQNANVSDARARSKGGVLQKLKVAAGLQSSSLLETGRGRSKGSSRIAYGFSLVKGKANHPMEDCHVADFFSINKQELGTFAIYDGHLGHSVAQYLKTNLFHNILSQPDFWKNPRAATLNAYENTDKAILRNSHELGFGGSTAVTAILMKGGKLLVANVGDLRAVLCRDGHAIQLSVDHEPKEEREAIERKGGFVSLLPGDVCRVDGQLAVARAFGDKPLKSHLSCEPDILDISLEVTDEFLILASDGLWKVMGNQDAVDLIRRVKDPESAAKKLAEEAVVRKSSDDISCIVVRLQ</sequence>
<dbReference type="SMART" id="SM00331">
    <property type="entry name" value="PP2C_SIG"/>
    <property type="match status" value="1"/>
</dbReference>
<dbReference type="Proteomes" id="UP000825935">
    <property type="component" value="Chromosome 7"/>
</dbReference>
<dbReference type="InterPro" id="IPR001932">
    <property type="entry name" value="PPM-type_phosphatase-like_dom"/>
</dbReference>
<gene>
    <name evidence="13" type="ORF">KP509_07G076700</name>
</gene>
<name>A0A8T2UG20_CERRI</name>
<keyword evidence="9" id="KW-0464">Manganese</keyword>
<proteinExistence type="inferred from homology"/>
<dbReference type="InterPro" id="IPR036457">
    <property type="entry name" value="PPM-type-like_dom_sf"/>
</dbReference>
<keyword evidence="5" id="KW-0479">Metal-binding</keyword>
<dbReference type="SMART" id="SM00332">
    <property type="entry name" value="PP2Cc"/>
    <property type="match status" value="1"/>
</dbReference>
<feature type="domain" description="PPM-type phosphatase" evidence="12">
    <location>
        <begin position="49"/>
        <end position="296"/>
    </location>
</feature>
<dbReference type="Gene3D" id="3.60.40.10">
    <property type="entry name" value="PPM-type phosphatase domain"/>
    <property type="match status" value="1"/>
</dbReference>
<evidence type="ECO:0000256" key="6">
    <source>
        <dbReference type="ARBA" id="ARBA00022801"/>
    </source>
</evidence>
<dbReference type="AlphaFoldDB" id="A0A8T2UG20"/>
<dbReference type="PROSITE" id="PS51746">
    <property type="entry name" value="PPM_2"/>
    <property type="match status" value="1"/>
</dbReference>
<dbReference type="GO" id="GO:0046872">
    <property type="term" value="F:metal ion binding"/>
    <property type="evidence" value="ECO:0007669"/>
    <property type="project" value="UniProtKB-KW"/>
</dbReference>
<comment type="catalytic activity">
    <reaction evidence="10">
        <text>O-phospho-L-seryl-[protein] + H2O = L-seryl-[protein] + phosphate</text>
        <dbReference type="Rhea" id="RHEA:20629"/>
        <dbReference type="Rhea" id="RHEA-COMP:9863"/>
        <dbReference type="Rhea" id="RHEA-COMP:11604"/>
        <dbReference type="ChEBI" id="CHEBI:15377"/>
        <dbReference type="ChEBI" id="CHEBI:29999"/>
        <dbReference type="ChEBI" id="CHEBI:43474"/>
        <dbReference type="ChEBI" id="CHEBI:83421"/>
        <dbReference type="EC" id="3.1.3.16"/>
    </reaction>
</comment>
<dbReference type="EC" id="3.1.3.16" evidence="4"/>
<accession>A0A8T2UG20</accession>
<evidence type="ECO:0000256" key="9">
    <source>
        <dbReference type="ARBA" id="ARBA00023211"/>
    </source>
</evidence>
<comment type="similarity">
    <text evidence="3">Belongs to the PP2C family.</text>
</comment>
<keyword evidence="7" id="KW-0460">Magnesium</keyword>
<evidence type="ECO:0000256" key="10">
    <source>
        <dbReference type="ARBA" id="ARBA00047761"/>
    </source>
</evidence>
<dbReference type="OrthoDB" id="10264738at2759"/>
<protein>
    <recommendedName>
        <fullName evidence="4">protein-serine/threonine phosphatase</fullName>
        <ecNumber evidence="4">3.1.3.16</ecNumber>
    </recommendedName>
</protein>
<comment type="cofactor">
    <cofactor evidence="1">
        <name>Mn(2+)</name>
        <dbReference type="ChEBI" id="CHEBI:29035"/>
    </cofactor>
</comment>
<reference evidence="13" key="1">
    <citation type="submission" date="2021-08" db="EMBL/GenBank/DDBJ databases">
        <title>WGS assembly of Ceratopteris richardii.</title>
        <authorList>
            <person name="Marchant D.B."/>
            <person name="Chen G."/>
            <person name="Jenkins J."/>
            <person name="Shu S."/>
            <person name="Leebens-Mack J."/>
            <person name="Grimwood J."/>
            <person name="Schmutz J."/>
            <person name="Soltis P."/>
            <person name="Soltis D."/>
            <person name="Chen Z.-H."/>
        </authorList>
    </citation>
    <scope>NUCLEOTIDE SEQUENCE</scope>
    <source>
        <strain evidence="13">Whitten #5841</strain>
        <tissue evidence="13">Leaf</tissue>
    </source>
</reference>
<evidence type="ECO:0000256" key="3">
    <source>
        <dbReference type="ARBA" id="ARBA00006702"/>
    </source>
</evidence>
<dbReference type="SUPFAM" id="SSF81606">
    <property type="entry name" value="PP2C-like"/>
    <property type="match status" value="1"/>
</dbReference>
<evidence type="ECO:0000313" key="13">
    <source>
        <dbReference type="EMBL" id="KAH7433598.1"/>
    </source>
</evidence>
<evidence type="ECO:0000256" key="11">
    <source>
        <dbReference type="ARBA" id="ARBA00048336"/>
    </source>
</evidence>
<evidence type="ECO:0000259" key="12">
    <source>
        <dbReference type="PROSITE" id="PS51746"/>
    </source>
</evidence>
<dbReference type="EMBL" id="CM035412">
    <property type="protein sequence ID" value="KAH7433598.1"/>
    <property type="molecule type" value="Genomic_DNA"/>
</dbReference>
<evidence type="ECO:0000256" key="1">
    <source>
        <dbReference type="ARBA" id="ARBA00001936"/>
    </source>
</evidence>